<protein>
    <submittedName>
        <fullName evidence="3">Uncharacterized protein</fullName>
    </submittedName>
</protein>
<sequence>MRHHLLSSTITMPPSSSLRKTTTTTPKPFCPPSNSPNCTSLCRLSPSATLELLIFIIVLFSGAFLITSYFSYLFRSLSLILPLFSSVISHFYHHLTSDPQSKFIFFALFVLSFVVFLAFFEICCGRRSRRCGRNGCKGLKKEVGFDLLVQEEELLRIGERSKAVKDVNELPWKGGSEDNPDYECLRAELRKMAPLNGRAVLLFCLKCGCPIAKLEGWGSKRGRRHKK</sequence>
<feature type="compositionally biased region" description="Polar residues" evidence="1">
    <location>
        <begin position="1"/>
        <end position="12"/>
    </location>
</feature>
<organism evidence="3 4">
    <name type="scientific">Rehmannia glutinosa</name>
    <name type="common">Chinese foxglove</name>
    <dbReference type="NCBI Taxonomy" id="99300"/>
    <lineage>
        <taxon>Eukaryota</taxon>
        <taxon>Viridiplantae</taxon>
        <taxon>Streptophyta</taxon>
        <taxon>Embryophyta</taxon>
        <taxon>Tracheophyta</taxon>
        <taxon>Spermatophyta</taxon>
        <taxon>Magnoliopsida</taxon>
        <taxon>eudicotyledons</taxon>
        <taxon>Gunneridae</taxon>
        <taxon>Pentapetalae</taxon>
        <taxon>asterids</taxon>
        <taxon>lamiids</taxon>
        <taxon>Lamiales</taxon>
        <taxon>Orobanchaceae</taxon>
        <taxon>Rehmannieae</taxon>
        <taxon>Rehmannia</taxon>
    </lineage>
</organism>
<dbReference type="EMBL" id="JABTTQ020000011">
    <property type="protein sequence ID" value="KAK6146131.1"/>
    <property type="molecule type" value="Genomic_DNA"/>
</dbReference>
<evidence type="ECO:0000256" key="1">
    <source>
        <dbReference type="SAM" id="MobiDB-lite"/>
    </source>
</evidence>
<keyword evidence="2" id="KW-1133">Transmembrane helix</keyword>
<accession>A0ABR0WHS7</accession>
<evidence type="ECO:0000256" key="2">
    <source>
        <dbReference type="SAM" id="Phobius"/>
    </source>
</evidence>
<dbReference type="PANTHER" id="PTHR47479">
    <property type="entry name" value="OS05G0393200 PROTEIN"/>
    <property type="match status" value="1"/>
</dbReference>
<keyword evidence="2" id="KW-0812">Transmembrane</keyword>
<name>A0ABR0WHS7_REHGL</name>
<dbReference type="InterPro" id="IPR044196">
    <property type="entry name" value="At5g19025-like"/>
</dbReference>
<dbReference type="Proteomes" id="UP001318860">
    <property type="component" value="Unassembled WGS sequence"/>
</dbReference>
<keyword evidence="2" id="KW-0472">Membrane</keyword>
<gene>
    <name evidence="3" type="ORF">DH2020_020000</name>
</gene>
<evidence type="ECO:0000313" key="3">
    <source>
        <dbReference type="EMBL" id="KAK6146131.1"/>
    </source>
</evidence>
<reference evidence="3 4" key="1">
    <citation type="journal article" date="2021" name="Comput. Struct. Biotechnol. J.">
        <title>De novo genome assembly of the potent medicinal plant Rehmannia glutinosa using nanopore technology.</title>
        <authorList>
            <person name="Ma L."/>
            <person name="Dong C."/>
            <person name="Song C."/>
            <person name="Wang X."/>
            <person name="Zheng X."/>
            <person name="Niu Y."/>
            <person name="Chen S."/>
            <person name="Feng W."/>
        </authorList>
    </citation>
    <scope>NUCLEOTIDE SEQUENCE [LARGE SCALE GENOMIC DNA]</scope>
    <source>
        <strain evidence="3">DH-2019</strain>
    </source>
</reference>
<feature type="transmembrane region" description="Helical" evidence="2">
    <location>
        <begin position="104"/>
        <end position="124"/>
    </location>
</feature>
<evidence type="ECO:0000313" key="4">
    <source>
        <dbReference type="Proteomes" id="UP001318860"/>
    </source>
</evidence>
<feature type="compositionally biased region" description="Low complexity" evidence="1">
    <location>
        <begin position="13"/>
        <end position="27"/>
    </location>
</feature>
<comment type="caution">
    <text evidence="3">The sequence shown here is derived from an EMBL/GenBank/DDBJ whole genome shotgun (WGS) entry which is preliminary data.</text>
</comment>
<feature type="transmembrane region" description="Helical" evidence="2">
    <location>
        <begin position="43"/>
        <end position="65"/>
    </location>
</feature>
<keyword evidence="4" id="KW-1185">Reference proteome</keyword>
<dbReference type="PANTHER" id="PTHR47479:SF2">
    <property type="entry name" value="OS05G0393200 PROTEIN"/>
    <property type="match status" value="1"/>
</dbReference>
<feature type="region of interest" description="Disordered" evidence="1">
    <location>
        <begin position="1"/>
        <end position="30"/>
    </location>
</feature>
<proteinExistence type="predicted"/>